<protein>
    <submittedName>
        <fullName evidence="2">Uncharacterized protein</fullName>
    </submittedName>
</protein>
<feature type="compositionally biased region" description="Basic residues" evidence="1">
    <location>
        <begin position="238"/>
        <end position="248"/>
    </location>
</feature>
<feature type="region of interest" description="Disordered" evidence="1">
    <location>
        <begin position="108"/>
        <end position="188"/>
    </location>
</feature>
<feature type="region of interest" description="Disordered" evidence="1">
    <location>
        <begin position="203"/>
        <end position="268"/>
    </location>
</feature>
<evidence type="ECO:0000256" key="1">
    <source>
        <dbReference type="SAM" id="MobiDB-lite"/>
    </source>
</evidence>
<organism evidence="2 3">
    <name type="scientific">Hermanssonia centrifuga</name>
    <dbReference type="NCBI Taxonomy" id="98765"/>
    <lineage>
        <taxon>Eukaryota</taxon>
        <taxon>Fungi</taxon>
        <taxon>Dikarya</taxon>
        <taxon>Basidiomycota</taxon>
        <taxon>Agaricomycotina</taxon>
        <taxon>Agaricomycetes</taxon>
        <taxon>Polyporales</taxon>
        <taxon>Meruliaceae</taxon>
        <taxon>Hermanssonia</taxon>
    </lineage>
</organism>
<dbReference type="STRING" id="98765.A0A2R6NV26"/>
<accession>A0A2R6NV26</accession>
<gene>
    <name evidence="2" type="ORF">PHLCEN_2v7982</name>
</gene>
<dbReference type="AlphaFoldDB" id="A0A2R6NV26"/>
<comment type="caution">
    <text evidence="2">The sequence shown here is derived from an EMBL/GenBank/DDBJ whole genome shotgun (WGS) entry which is preliminary data.</text>
</comment>
<feature type="compositionally biased region" description="Polar residues" evidence="1">
    <location>
        <begin position="219"/>
        <end position="237"/>
    </location>
</feature>
<feature type="compositionally biased region" description="Basic and acidic residues" evidence="1">
    <location>
        <begin position="323"/>
        <end position="335"/>
    </location>
</feature>
<evidence type="ECO:0000313" key="2">
    <source>
        <dbReference type="EMBL" id="PSR77289.1"/>
    </source>
</evidence>
<evidence type="ECO:0000313" key="3">
    <source>
        <dbReference type="Proteomes" id="UP000186601"/>
    </source>
</evidence>
<feature type="compositionally biased region" description="Polar residues" evidence="1">
    <location>
        <begin position="144"/>
        <end position="188"/>
    </location>
</feature>
<keyword evidence="3" id="KW-1185">Reference proteome</keyword>
<feature type="region of interest" description="Disordered" evidence="1">
    <location>
        <begin position="307"/>
        <end position="335"/>
    </location>
</feature>
<dbReference type="EMBL" id="MLYV02000803">
    <property type="protein sequence ID" value="PSR77289.1"/>
    <property type="molecule type" value="Genomic_DNA"/>
</dbReference>
<sequence length="335" mass="36953">MVPYSAPAEFGQFSSVNMPVRADSLRNPIRQHPRKILPSQLEVAAQFEREEEVRGSSQSGPVVPHPSRRQRTPVVMHDEESLYSNTGDLLSPGSAIYGSDILPVTPSKRRADLWAQPRPSPPHTQSSFILTPYESRRSTYRHSFASSSDRASNESARSHEPSASTSASILSPRTSGSRSFLSPQNSVMKTPWRSTTRFSFSSIRSAGKSREDILPTVRESGSASTSYNPSQAVAPNTHSRKSLNKAKHATFGSSSFRRSRSKSNPAVHMNMNPLVVPEPMPPRPAHVRTLPPVPVATDIAPTLPALQFYPATPDPSAETSRVAGDRERERYEWEE</sequence>
<dbReference type="Proteomes" id="UP000186601">
    <property type="component" value="Unassembled WGS sequence"/>
</dbReference>
<name>A0A2R6NV26_9APHY</name>
<dbReference type="OrthoDB" id="3351491at2759"/>
<proteinExistence type="predicted"/>
<feature type="region of interest" description="Disordered" evidence="1">
    <location>
        <begin position="50"/>
        <end position="89"/>
    </location>
</feature>
<reference evidence="2 3" key="1">
    <citation type="submission" date="2018-02" db="EMBL/GenBank/DDBJ databases">
        <title>Genome sequence of the basidiomycete white-rot fungus Phlebia centrifuga.</title>
        <authorList>
            <person name="Granchi Z."/>
            <person name="Peng M."/>
            <person name="de Vries R.P."/>
            <person name="Hilden K."/>
            <person name="Makela M.R."/>
            <person name="Grigoriev I."/>
            <person name="Riley R."/>
        </authorList>
    </citation>
    <scope>NUCLEOTIDE SEQUENCE [LARGE SCALE GENOMIC DNA]</scope>
    <source>
        <strain evidence="2 3">FBCC195</strain>
    </source>
</reference>